<sequence>MRQTIFTVILVILLAVAGYLWLRSSGEPGAGAPPAPAASERLAEFQYLRNLKPDLGLFSDPRFRALEQTVPSIPAGRLEPGKANPFNPL</sequence>
<protein>
    <submittedName>
        <fullName evidence="1">Uncharacterized protein</fullName>
    </submittedName>
</protein>
<dbReference type="Proteomes" id="UP000704960">
    <property type="component" value="Unassembled WGS sequence"/>
</dbReference>
<proteinExistence type="predicted"/>
<accession>A0A932YYA6</accession>
<gene>
    <name evidence="1" type="ORF">HY474_02310</name>
</gene>
<evidence type="ECO:0000313" key="2">
    <source>
        <dbReference type="Proteomes" id="UP000704960"/>
    </source>
</evidence>
<dbReference type="EMBL" id="JACQMJ010000008">
    <property type="protein sequence ID" value="MBI4132443.1"/>
    <property type="molecule type" value="Genomic_DNA"/>
</dbReference>
<name>A0A932YYA6_9BACT</name>
<organism evidence="1 2">
    <name type="scientific">Candidatus Sungiibacteriota bacterium</name>
    <dbReference type="NCBI Taxonomy" id="2750080"/>
    <lineage>
        <taxon>Bacteria</taxon>
        <taxon>Candidatus Sungiibacteriota</taxon>
    </lineage>
</organism>
<evidence type="ECO:0000313" key="1">
    <source>
        <dbReference type="EMBL" id="MBI4132443.1"/>
    </source>
</evidence>
<dbReference type="AlphaFoldDB" id="A0A932YYA6"/>
<comment type="caution">
    <text evidence="1">The sequence shown here is derived from an EMBL/GenBank/DDBJ whole genome shotgun (WGS) entry which is preliminary data.</text>
</comment>
<reference evidence="1" key="1">
    <citation type="submission" date="2020-07" db="EMBL/GenBank/DDBJ databases">
        <title>Huge and variable diversity of episymbiotic CPR bacteria and DPANN archaea in groundwater ecosystems.</title>
        <authorList>
            <person name="He C.Y."/>
            <person name="Keren R."/>
            <person name="Whittaker M."/>
            <person name="Farag I.F."/>
            <person name="Doudna J."/>
            <person name="Cate J.H.D."/>
            <person name="Banfield J.F."/>
        </authorList>
    </citation>
    <scope>NUCLEOTIDE SEQUENCE</scope>
    <source>
        <strain evidence="1">NC_groundwater_1226_Ag_S-0.1um_59_124</strain>
    </source>
</reference>